<feature type="disulfide bond" evidence="11">
    <location>
        <begin position="330"/>
        <end position="357"/>
    </location>
</feature>
<evidence type="ECO:0000256" key="9">
    <source>
        <dbReference type="ARBA" id="ARBA00023157"/>
    </source>
</evidence>
<dbReference type="InterPro" id="IPR000436">
    <property type="entry name" value="Sushi_SCR_CCP_dom"/>
</dbReference>
<feature type="disulfide bond" evidence="11">
    <location>
        <begin position="472"/>
        <end position="499"/>
    </location>
</feature>
<dbReference type="Pfam" id="PF00084">
    <property type="entry name" value="Sushi"/>
    <property type="match status" value="9"/>
</dbReference>
<evidence type="ECO:0000256" key="4">
    <source>
        <dbReference type="ARBA" id="ARBA00022659"/>
    </source>
</evidence>
<feature type="domain" description="Sushi" evidence="12">
    <location>
        <begin position="14"/>
        <end position="70"/>
    </location>
</feature>
<evidence type="ECO:0000313" key="14">
    <source>
        <dbReference type="RefSeq" id="XP_035675073.1"/>
    </source>
</evidence>
<dbReference type="CDD" id="cd00033">
    <property type="entry name" value="CCP"/>
    <property type="match status" value="8"/>
</dbReference>
<evidence type="ECO:0000256" key="10">
    <source>
        <dbReference type="ARBA" id="ARBA00023180"/>
    </source>
</evidence>
<feature type="disulfide bond" evidence="11">
    <location>
        <begin position="41"/>
        <end position="68"/>
    </location>
</feature>
<keyword evidence="3" id="KW-0245">EGF-like domain</keyword>
<evidence type="ECO:0000259" key="12">
    <source>
        <dbReference type="PROSITE" id="PS50923"/>
    </source>
</evidence>
<feature type="domain" description="Sushi" evidence="12">
    <location>
        <begin position="246"/>
        <end position="302"/>
    </location>
</feature>
<dbReference type="InterPro" id="IPR035976">
    <property type="entry name" value="Sushi/SCR/CCP_sf"/>
</dbReference>
<keyword evidence="10" id="KW-0325">Glycoprotein</keyword>
<dbReference type="SMART" id="SM00032">
    <property type="entry name" value="CCP"/>
    <property type="match status" value="8"/>
</dbReference>
<evidence type="ECO:0000256" key="11">
    <source>
        <dbReference type="PROSITE-ProRule" id="PRU00302"/>
    </source>
</evidence>
<dbReference type="PANTHER" id="PTHR45656">
    <property type="entry name" value="PROTEIN CBR-CLEC-78"/>
    <property type="match status" value="1"/>
</dbReference>
<keyword evidence="9 11" id="KW-1015">Disulfide bond</keyword>
<keyword evidence="6" id="KW-0677">Repeat</keyword>
<keyword evidence="4 11" id="KW-0768">Sushi</keyword>
<feature type="disulfide bond" evidence="11">
    <location>
        <begin position="98"/>
        <end position="125"/>
    </location>
</feature>
<reference evidence="13" key="1">
    <citation type="journal article" date="2020" name="Nat. Ecol. Evol.">
        <title>Deeply conserved synteny resolves early events in vertebrate evolution.</title>
        <authorList>
            <person name="Simakov O."/>
            <person name="Marletaz F."/>
            <person name="Yue J.X."/>
            <person name="O'Connell B."/>
            <person name="Jenkins J."/>
            <person name="Brandt A."/>
            <person name="Calef R."/>
            <person name="Tung C.H."/>
            <person name="Huang T.K."/>
            <person name="Schmutz J."/>
            <person name="Satoh N."/>
            <person name="Yu J.K."/>
            <person name="Putnam N.H."/>
            <person name="Green R.E."/>
            <person name="Rokhsar D.S."/>
        </authorList>
    </citation>
    <scope>NUCLEOTIDE SEQUENCE [LARGE SCALE GENOMIC DNA]</scope>
    <source>
        <strain evidence="13">S238N-H82</strain>
    </source>
</reference>
<accession>A0A9J7L2S6</accession>
<feature type="domain" description="Sushi" evidence="12">
    <location>
        <begin position="187"/>
        <end position="245"/>
    </location>
</feature>
<sequence>MTEVQTGPDWATGIQCPAVQAPLNGDVTGGNFFGSTATYTCDVGYLLTGHSTSTCLSTGTWSSQDPQCTLKTCQPLAFPNHGTVTGGNNYGNVATYTCDVGYDLIGNPTQTCQDNQQWTGSPPTCQKVQCASLSAPTNAGMTGTGNEYGDTVHFSCLPGYTQTAGDTDRTCQADGMWSGLQPSCTVNECPQLDTPTNGQSYGQNAYNGVMIFFCNDGYELVGGDAVRQCNPVDGTWTGIQPSCQRKECPPLSTPSNGFMSGTNFYGDQVTFTCHSGYEISGSAVLTCQMNQQWNGTQPTCERIHCPPLSPIANGQMSGGHLFGDQVMFVCNSGYDLSGSPSRKCQADGTWSGVQPACDRVVCPDTSAPAHSSVTGGLYLGDTATYSCDPGYELHGSATQIFNGSNLYGDTVTFTCNVGFDLVGDQTRICQSDQQWSGSQPYCQKQDCGQLPAPSHGTVSGATHYGNQVTFTCDPGYEIFGSVTLTCQENQQWSGAPPTCTLFHKLLDERIICIPGLADVM</sequence>
<feature type="domain" description="Sushi" evidence="12">
    <location>
        <begin position="303"/>
        <end position="359"/>
    </location>
</feature>
<keyword evidence="7" id="KW-0106">Calcium</keyword>
<evidence type="ECO:0000256" key="2">
    <source>
        <dbReference type="ARBA" id="ARBA00022525"/>
    </source>
</evidence>
<dbReference type="GO" id="GO:0007155">
    <property type="term" value="P:cell adhesion"/>
    <property type="evidence" value="ECO:0007669"/>
    <property type="project" value="UniProtKB-KW"/>
</dbReference>
<dbReference type="Gene3D" id="2.10.70.10">
    <property type="entry name" value="Complement Module, domain 1"/>
    <property type="match status" value="9"/>
</dbReference>
<feature type="domain" description="Sushi" evidence="12">
    <location>
        <begin position="385"/>
        <end position="444"/>
    </location>
</feature>
<name>A0A9J7L2S6_BRAFL</name>
<feature type="domain" description="Sushi" evidence="12">
    <location>
        <begin position="445"/>
        <end position="501"/>
    </location>
</feature>
<comment type="caution">
    <text evidence="11">Lacks conserved residue(s) required for the propagation of feature annotation.</text>
</comment>
<dbReference type="AlphaFoldDB" id="A0A9J7L2S6"/>
<feature type="domain" description="Sushi" evidence="12">
    <location>
        <begin position="71"/>
        <end position="127"/>
    </location>
</feature>
<dbReference type="OMA" id="SIMCEAG"/>
<evidence type="ECO:0000256" key="5">
    <source>
        <dbReference type="ARBA" id="ARBA00022729"/>
    </source>
</evidence>
<evidence type="ECO:0000256" key="7">
    <source>
        <dbReference type="ARBA" id="ARBA00022837"/>
    </source>
</evidence>
<evidence type="ECO:0000256" key="3">
    <source>
        <dbReference type="ARBA" id="ARBA00022536"/>
    </source>
</evidence>
<dbReference type="RefSeq" id="XP_035675073.1">
    <property type="nucleotide sequence ID" value="XM_035819180.1"/>
</dbReference>
<keyword evidence="5" id="KW-0732">Signal</keyword>
<keyword evidence="2" id="KW-0964">Secreted</keyword>
<dbReference type="PROSITE" id="PS50923">
    <property type="entry name" value="SUSHI"/>
    <property type="match status" value="8"/>
</dbReference>
<keyword evidence="13" id="KW-1185">Reference proteome</keyword>
<dbReference type="Proteomes" id="UP000001554">
    <property type="component" value="Chromosome 1"/>
</dbReference>
<evidence type="ECO:0000256" key="8">
    <source>
        <dbReference type="ARBA" id="ARBA00022889"/>
    </source>
</evidence>
<dbReference type="GeneID" id="118414871"/>
<gene>
    <name evidence="14" type="primary">LOC118414871</name>
</gene>
<evidence type="ECO:0000256" key="6">
    <source>
        <dbReference type="ARBA" id="ARBA00022737"/>
    </source>
</evidence>
<feature type="domain" description="Sushi" evidence="12">
    <location>
        <begin position="128"/>
        <end position="186"/>
    </location>
</feature>
<organism evidence="13 14">
    <name type="scientific">Branchiostoma floridae</name>
    <name type="common">Florida lancelet</name>
    <name type="synonym">Amphioxus</name>
    <dbReference type="NCBI Taxonomy" id="7739"/>
    <lineage>
        <taxon>Eukaryota</taxon>
        <taxon>Metazoa</taxon>
        <taxon>Chordata</taxon>
        <taxon>Cephalochordata</taxon>
        <taxon>Leptocardii</taxon>
        <taxon>Amphioxiformes</taxon>
        <taxon>Branchiostomatidae</taxon>
        <taxon>Branchiostoma</taxon>
    </lineage>
</organism>
<comment type="subcellular location">
    <subcellularLocation>
        <location evidence="1">Secreted</location>
    </subcellularLocation>
</comment>
<dbReference type="KEGG" id="bfo:118414871"/>
<keyword evidence="8" id="KW-0130">Cell adhesion</keyword>
<reference evidence="14" key="2">
    <citation type="submission" date="2025-08" db="UniProtKB">
        <authorList>
            <consortium name="RefSeq"/>
        </authorList>
    </citation>
    <scope>IDENTIFICATION</scope>
    <source>
        <strain evidence="14">S238N-H82</strain>
        <tissue evidence="14">Testes</tissue>
    </source>
</reference>
<dbReference type="OrthoDB" id="406096at2759"/>
<proteinExistence type="predicted"/>
<evidence type="ECO:0000256" key="1">
    <source>
        <dbReference type="ARBA" id="ARBA00004613"/>
    </source>
</evidence>
<feature type="disulfide bond" evidence="11">
    <location>
        <begin position="273"/>
        <end position="300"/>
    </location>
</feature>
<feature type="disulfide bond" evidence="11">
    <location>
        <begin position="415"/>
        <end position="442"/>
    </location>
</feature>
<dbReference type="FunFam" id="2.10.70.10:FF:000064">
    <property type="entry name" value="Fibulin 7"/>
    <property type="match status" value="1"/>
</dbReference>
<evidence type="ECO:0000313" key="13">
    <source>
        <dbReference type="Proteomes" id="UP000001554"/>
    </source>
</evidence>
<dbReference type="InterPro" id="IPR051277">
    <property type="entry name" value="SEZ6_CSMD_C4BPB_Regulators"/>
</dbReference>
<dbReference type="PANTHER" id="PTHR45656:SF4">
    <property type="entry name" value="PROTEIN CBR-CLEC-78"/>
    <property type="match status" value="1"/>
</dbReference>
<dbReference type="SUPFAM" id="SSF57535">
    <property type="entry name" value="Complement control module/SCR domain"/>
    <property type="match status" value="9"/>
</dbReference>
<protein>
    <submittedName>
        <fullName evidence="14">CUB and sushi domain-containing protein 3-like</fullName>
    </submittedName>
</protein>
<dbReference type="GO" id="GO:0005576">
    <property type="term" value="C:extracellular region"/>
    <property type="evidence" value="ECO:0007669"/>
    <property type="project" value="UniProtKB-SubCell"/>
</dbReference>